<dbReference type="SUPFAM" id="SSF56954">
    <property type="entry name" value="Outer membrane efflux proteins (OEP)"/>
    <property type="match status" value="1"/>
</dbReference>
<dbReference type="Gene3D" id="1.20.1600.10">
    <property type="entry name" value="Outer membrane efflux proteins (OEP)"/>
    <property type="match status" value="1"/>
</dbReference>
<name>A0A7V8NPW8_9BACT</name>
<protein>
    <submittedName>
        <fullName evidence="6">TolC family protein</fullName>
    </submittedName>
</protein>
<dbReference type="GO" id="GO:0015562">
    <property type="term" value="F:efflux transmembrane transporter activity"/>
    <property type="evidence" value="ECO:0007669"/>
    <property type="project" value="InterPro"/>
</dbReference>
<dbReference type="GO" id="GO:0015288">
    <property type="term" value="F:porin activity"/>
    <property type="evidence" value="ECO:0007669"/>
    <property type="project" value="TreeGrafter"/>
</dbReference>
<feature type="non-terminal residue" evidence="6">
    <location>
        <position position="382"/>
    </location>
</feature>
<gene>
    <name evidence="6" type="ORF">HRJ53_10025</name>
</gene>
<keyword evidence="7" id="KW-1185">Reference proteome</keyword>
<keyword evidence="5" id="KW-0998">Cell outer membrane</keyword>
<evidence type="ECO:0000256" key="1">
    <source>
        <dbReference type="ARBA" id="ARBA00004442"/>
    </source>
</evidence>
<keyword evidence="2" id="KW-1134">Transmembrane beta strand</keyword>
<keyword evidence="4" id="KW-0472">Membrane</keyword>
<keyword evidence="3" id="KW-0812">Transmembrane</keyword>
<evidence type="ECO:0000256" key="5">
    <source>
        <dbReference type="ARBA" id="ARBA00023237"/>
    </source>
</evidence>
<dbReference type="GO" id="GO:0009279">
    <property type="term" value="C:cell outer membrane"/>
    <property type="evidence" value="ECO:0007669"/>
    <property type="project" value="UniProtKB-SubCell"/>
</dbReference>
<dbReference type="EMBL" id="JACDQQ010000965">
    <property type="protein sequence ID" value="MBA0085324.1"/>
    <property type="molecule type" value="Genomic_DNA"/>
</dbReference>
<evidence type="ECO:0000256" key="4">
    <source>
        <dbReference type="ARBA" id="ARBA00023136"/>
    </source>
</evidence>
<evidence type="ECO:0000256" key="2">
    <source>
        <dbReference type="ARBA" id="ARBA00022452"/>
    </source>
</evidence>
<dbReference type="InterPro" id="IPR051906">
    <property type="entry name" value="TolC-like"/>
</dbReference>
<evidence type="ECO:0000256" key="3">
    <source>
        <dbReference type="ARBA" id="ARBA00022692"/>
    </source>
</evidence>
<dbReference type="Proteomes" id="UP000567293">
    <property type="component" value="Unassembled WGS sequence"/>
</dbReference>
<comment type="subcellular location">
    <subcellularLocation>
        <location evidence="1">Cell outer membrane</location>
    </subcellularLocation>
</comment>
<dbReference type="AlphaFoldDB" id="A0A7V8NPW8"/>
<dbReference type="PANTHER" id="PTHR30026">
    <property type="entry name" value="OUTER MEMBRANE PROTEIN TOLC"/>
    <property type="match status" value="1"/>
</dbReference>
<dbReference type="PANTHER" id="PTHR30026:SF23">
    <property type="entry name" value="TO APRF-PUTATIVE OUTER MEMBRANE EFFLUX PROTEIN OR SECRETED ALKALINE PHOSPHATASE-RELATED"/>
    <property type="match status" value="1"/>
</dbReference>
<reference evidence="6" key="1">
    <citation type="submission" date="2020-06" db="EMBL/GenBank/DDBJ databases">
        <title>Legume-microbial interactions unlock mineral nutrients during tropical forest succession.</title>
        <authorList>
            <person name="Epihov D.Z."/>
        </authorList>
    </citation>
    <scope>NUCLEOTIDE SEQUENCE [LARGE SCALE GENOMIC DNA]</scope>
    <source>
        <strain evidence="6">Pan2503</strain>
    </source>
</reference>
<organism evidence="6 7">
    <name type="scientific">Candidatus Acidiferrum panamense</name>
    <dbReference type="NCBI Taxonomy" id="2741543"/>
    <lineage>
        <taxon>Bacteria</taxon>
        <taxon>Pseudomonadati</taxon>
        <taxon>Acidobacteriota</taxon>
        <taxon>Terriglobia</taxon>
        <taxon>Candidatus Acidiferrales</taxon>
        <taxon>Candidatus Acidiferrum</taxon>
    </lineage>
</organism>
<proteinExistence type="predicted"/>
<evidence type="ECO:0000313" key="7">
    <source>
        <dbReference type="Proteomes" id="UP000567293"/>
    </source>
</evidence>
<comment type="caution">
    <text evidence="6">The sequence shown here is derived from an EMBL/GenBank/DDBJ whole genome shotgun (WGS) entry which is preliminary data.</text>
</comment>
<accession>A0A7V8NPW8</accession>
<evidence type="ECO:0000313" key="6">
    <source>
        <dbReference type="EMBL" id="MBA0085324.1"/>
    </source>
</evidence>
<sequence>MKDFVADGKLELSLKNYLALVMANNTDVQLQLISLEIPKASILQQYGAWDPKATAQFSTTRATTIPTNATTAQNAASLTKSLAQPYSLQYTQTLPEGLQYTAQFAGAKTSQTNSFNNYNPALTANLRVSVTQPLLQNRGSYVNRIPLMVAQVGLKMSESQQAQQLLTLINTAETAYWNVISARENLKVADSGRTNADEFLKYMQKQLDLGALSPLDIYNPQQSLAAADLTVSQAKFNLVQAEDALRHQMGADLDPEIRQLPINLTEGVDLGPADSIAVDAEREVSKAVMNHPAILQALEKLDSDDLGIQSAKNGLLPNLSLSMYYQANGTGGVYDSAHSTLLGGGPASIIPGGIGDALGQMFGFGYPTYFASLNLTLPIRNR</sequence>
<dbReference type="GO" id="GO:1990281">
    <property type="term" value="C:efflux pump complex"/>
    <property type="evidence" value="ECO:0007669"/>
    <property type="project" value="TreeGrafter"/>
</dbReference>